<dbReference type="Proteomes" id="UP000011185">
    <property type="component" value="Unassembled WGS sequence"/>
</dbReference>
<keyword evidence="2" id="KW-1185">Reference proteome</keyword>
<proteinExistence type="predicted"/>
<name>L7JRY6_TRAHO</name>
<dbReference type="InParanoid" id="L7JRY6"/>
<evidence type="ECO:0000313" key="2">
    <source>
        <dbReference type="Proteomes" id="UP000011185"/>
    </source>
</evidence>
<dbReference type="EMBL" id="JH994060">
    <property type="protein sequence ID" value="ELQ74223.1"/>
    <property type="molecule type" value="Genomic_DNA"/>
</dbReference>
<dbReference type="AlphaFoldDB" id="L7JRY6"/>
<accession>L7JRY6</accession>
<gene>
    <name evidence="1" type="ORF">THOM_2874</name>
</gene>
<evidence type="ECO:0000313" key="1">
    <source>
        <dbReference type="EMBL" id="ELQ74223.1"/>
    </source>
</evidence>
<sequence>VYMNVSFVLDMCTRQTTKFALRSELMVEDLFNQLLDIDTCKRKQTKVTRTNFTG</sequence>
<dbReference type="HOGENOM" id="CLU_3056299_0_0_1"/>
<dbReference type="VEuPathDB" id="MicrosporidiaDB:THOM_2874"/>
<protein>
    <submittedName>
        <fullName evidence="1">Uncharacterized protein</fullName>
    </submittedName>
</protein>
<feature type="non-terminal residue" evidence="1">
    <location>
        <position position="1"/>
    </location>
</feature>
<organism evidence="1 2">
    <name type="scientific">Trachipleistophora hominis</name>
    <name type="common">Microsporidian parasite</name>
    <dbReference type="NCBI Taxonomy" id="72359"/>
    <lineage>
        <taxon>Eukaryota</taxon>
        <taxon>Fungi</taxon>
        <taxon>Fungi incertae sedis</taxon>
        <taxon>Microsporidia</taxon>
        <taxon>Pleistophoridae</taxon>
        <taxon>Trachipleistophora</taxon>
    </lineage>
</organism>
<reference evidence="1 2" key="1">
    <citation type="journal article" date="2012" name="PLoS Pathog.">
        <title>The genome of the obligate intracellular parasite Trachipleistophora hominis: new insights into microsporidian genome dynamics and reductive evolution.</title>
        <authorList>
            <person name="Heinz E."/>
            <person name="Williams T.A."/>
            <person name="Nakjang S."/>
            <person name="Noel C.J."/>
            <person name="Swan D.C."/>
            <person name="Goldberg A.V."/>
            <person name="Harris S.R."/>
            <person name="Weinmaier T."/>
            <person name="Markert S."/>
            <person name="Becher D."/>
            <person name="Bernhardt J."/>
            <person name="Dagan T."/>
            <person name="Hacker C."/>
            <person name="Lucocq J.M."/>
            <person name="Schweder T."/>
            <person name="Rattei T."/>
            <person name="Hall N."/>
            <person name="Hirt R.P."/>
            <person name="Embley T.M."/>
        </authorList>
    </citation>
    <scope>NUCLEOTIDE SEQUENCE [LARGE SCALE GENOMIC DNA]</scope>
</reference>